<evidence type="ECO:0000259" key="1">
    <source>
        <dbReference type="Pfam" id="PF08924"/>
    </source>
</evidence>
<dbReference type="AlphaFoldDB" id="A0A161LND1"/>
<dbReference type="RefSeq" id="WP_068900330.1">
    <property type="nucleotide sequence ID" value="NZ_BDCX01000012.1"/>
</dbReference>
<dbReference type="CDD" id="cd06418">
    <property type="entry name" value="GH25_BacA-like"/>
    <property type="match status" value="1"/>
</dbReference>
<dbReference type="STRING" id="161355.PS9374_04826"/>
<accession>A0A161LND1</accession>
<protein>
    <submittedName>
        <fullName evidence="2">Putative peptidoglycan binding domain protein</fullName>
    </submittedName>
</protein>
<reference evidence="2 3" key="1">
    <citation type="journal article" date="2016" name="Genome Announc.">
        <title>Draft Genome Sequence of Planomonospora sphaerica JCM9374, a Rare Actinomycete.</title>
        <authorList>
            <person name="Dohra H."/>
            <person name="Suzuki T."/>
            <person name="Inoue Y."/>
            <person name="Kodani S."/>
        </authorList>
    </citation>
    <scope>NUCLEOTIDE SEQUENCE [LARGE SCALE GENOMIC DNA]</scope>
    <source>
        <strain evidence="2 3">JCM 9374</strain>
    </source>
</reference>
<dbReference type="InterPro" id="IPR017853">
    <property type="entry name" value="GH"/>
</dbReference>
<sequence length="794" mass="86792">MDAKVLEAQKWVNATYGQIAGYKRCPEDGATGWSTMFSLTRALQIELGITALSDSFGPTTLSKLTALGDIGPSTANKNIVRILQHGLFCKGYWGGNQYGVYDGQTALSVGALAKNAGLLHTSTVQPKLFKAILTMDAYTLVAGGKESVRAVQQWLNGRYTPRANFFVIPCDGIFSRDVQKALYLAIQFELGMTDSQATGVFGPGTQAGLKNHSLSSGDSGIWVQLFSAAAVFNGAVGYRTTQGGWSYREPVFTDGFGTELRGWVRVFQEFTCLPDDGDVDFATWCQVLVSTGDPNRPGTAADCIATVTEARAKALYAAGYRVIGRYLDERPSGNPLNKQIQPGELQVIFQNKLKVFPISQYYGGEVGYFTYQQGYTDAVGAHTAAVRYGFDSGTVIYFAVDYDATQAEIESNIVPYFRGVVSGLVSKGKRYVHGVYGSRNVCAQVTKATLARWSFVSGMSTGFSGNMGYPLPENWSFNQIQTLTVGSGDGRIEIDKNIHAPGKDPGVSAVNTPSTEIDEFVAYIRRLYDLATTYTGSSRNPDQLVMEFLRHVKYNDTQWKVLIGDCDEGFIEHVNAAGVKMINEVRDPFYGVDINVDHFGANCNGVYIARPPSGVGVSSSDVTGWGGDLMTFYGEWRRDSASYSSGYTYCIERLAKVDGDGTFKLRDLIEDADSYNITMRVLSGNTNIADAVEAYYKTDSYRSRFKQFYDGRFGGTESTLWNVTDLLLAGGVDPVIALGRAFLIEKTGGVPTVMPHLLPEAKWTEFLQGFKEVLLSRVNEEGARIRSMRNGDGT</sequence>
<dbReference type="Pfam" id="PF08924">
    <property type="entry name" value="Rv2525c_GlyHyd-like"/>
    <property type="match status" value="1"/>
</dbReference>
<dbReference type="InterPro" id="IPR015020">
    <property type="entry name" value="Rv2525c-like_Glyco_Hydro-like"/>
</dbReference>
<evidence type="ECO:0000313" key="3">
    <source>
        <dbReference type="Proteomes" id="UP000077701"/>
    </source>
</evidence>
<gene>
    <name evidence="2" type="ORF">PS9374_04826</name>
</gene>
<evidence type="ECO:0000313" key="2">
    <source>
        <dbReference type="EMBL" id="GAT69155.1"/>
    </source>
</evidence>
<proteinExistence type="predicted"/>
<dbReference type="Gene3D" id="3.20.20.80">
    <property type="entry name" value="Glycosidases"/>
    <property type="match status" value="1"/>
</dbReference>
<name>A0A161LND1_9ACTN</name>
<feature type="domain" description="Rv2525c-like glycoside hydrolase-like" evidence="1">
    <location>
        <begin position="313"/>
        <end position="498"/>
    </location>
</feature>
<comment type="caution">
    <text evidence="2">The sequence shown here is derived from an EMBL/GenBank/DDBJ whole genome shotgun (WGS) entry which is preliminary data.</text>
</comment>
<dbReference type="Proteomes" id="UP000077701">
    <property type="component" value="Unassembled WGS sequence"/>
</dbReference>
<dbReference type="SUPFAM" id="SSF51445">
    <property type="entry name" value="(Trans)glycosidases"/>
    <property type="match status" value="1"/>
</dbReference>
<dbReference type="EMBL" id="BDCX01000012">
    <property type="protein sequence ID" value="GAT69155.1"/>
    <property type="molecule type" value="Genomic_DNA"/>
</dbReference>
<reference evidence="3" key="2">
    <citation type="submission" date="2016-04" db="EMBL/GenBank/DDBJ databases">
        <title>Planomonospora sphaerica JCM9374 whole genome shotgun sequence.</title>
        <authorList>
            <person name="Suzuki T."/>
            <person name="Dohra H."/>
            <person name="Kodani S."/>
        </authorList>
    </citation>
    <scope>NUCLEOTIDE SEQUENCE [LARGE SCALE GENOMIC DNA]</scope>
    <source>
        <strain evidence="3">JCM 9374</strain>
    </source>
</reference>
<dbReference type="OrthoDB" id="1795295at2"/>
<keyword evidence="3" id="KW-1185">Reference proteome</keyword>
<organism evidence="2 3">
    <name type="scientific">Planomonospora sphaerica</name>
    <dbReference type="NCBI Taxonomy" id="161355"/>
    <lineage>
        <taxon>Bacteria</taxon>
        <taxon>Bacillati</taxon>
        <taxon>Actinomycetota</taxon>
        <taxon>Actinomycetes</taxon>
        <taxon>Streptosporangiales</taxon>
        <taxon>Streptosporangiaceae</taxon>
        <taxon>Planomonospora</taxon>
    </lineage>
</organism>